<gene>
    <name evidence="2" type="ORF">UFOPK3752_02263</name>
    <name evidence="3" type="ORF">UFOPK4150_02444</name>
</gene>
<proteinExistence type="predicted"/>
<protein>
    <submittedName>
        <fullName evidence="2">Unannotated protein</fullName>
    </submittedName>
</protein>
<evidence type="ECO:0000313" key="2">
    <source>
        <dbReference type="EMBL" id="CAB4960776.1"/>
    </source>
</evidence>
<reference evidence="2" key="1">
    <citation type="submission" date="2020-05" db="EMBL/GenBank/DDBJ databases">
        <authorList>
            <person name="Chiriac C."/>
            <person name="Salcher M."/>
            <person name="Ghai R."/>
            <person name="Kavagutti S V."/>
        </authorList>
    </citation>
    <scope>NUCLEOTIDE SEQUENCE</scope>
</reference>
<dbReference type="EMBL" id="CAFBPU010000093">
    <property type="protein sequence ID" value="CAB5041112.1"/>
    <property type="molecule type" value="Genomic_DNA"/>
</dbReference>
<accession>A0A6J7KXW5</accession>
<dbReference type="AlphaFoldDB" id="A0A6J7KXW5"/>
<organism evidence="2">
    <name type="scientific">freshwater metagenome</name>
    <dbReference type="NCBI Taxonomy" id="449393"/>
    <lineage>
        <taxon>unclassified sequences</taxon>
        <taxon>metagenomes</taxon>
        <taxon>ecological metagenomes</taxon>
    </lineage>
</organism>
<dbReference type="EMBL" id="CAFBND010000155">
    <property type="protein sequence ID" value="CAB4960776.1"/>
    <property type="molecule type" value="Genomic_DNA"/>
</dbReference>
<name>A0A6J7KXW5_9ZZZZ</name>
<evidence type="ECO:0000256" key="1">
    <source>
        <dbReference type="SAM" id="MobiDB-lite"/>
    </source>
</evidence>
<feature type="compositionally biased region" description="Basic residues" evidence="1">
    <location>
        <begin position="52"/>
        <end position="64"/>
    </location>
</feature>
<feature type="region of interest" description="Disordered" evidence="1">
    <location>
        <begin position="1"/>
        <end position="72"/>
    </location>
</feature>
<sequence length="72" mass="7847">MDPEINTWESVRLSAPDPGSPRSFAPDHPTQSPGLDHHEKDTNVITTTPAHPHTRTPAHPHTRTASRASPTP</sequence>
<evidence type="ECO:0000313" key="3">
    <source>
        <dbReference type="EMBL" id="CAB5041112.1"/>
    </source>
</evidence>